<organism evidence="1 2">
    <name type="scientific">Paracoccus benzoatiresistens</name>
    <dbReference type="NCBI Taxonomy" id="2997341"/>
    <lineage>
        <taxon>Bacteria</taxon>
        <taxon>Pseudomonadati</taxon>
        <taxon>Pseudomonadota</taxon>
        <taxon>Alphaproteobacteria</taxon>
        <taxon>Rhodobacterales</taxon>
        <taxon>Paracoccaceae</taxon>
        <taxon>Paracoccus</taxon>
    </lineage>
</organism>
<evidence type="ECO:0000313" key="2">
    <source>
        <dbReference type="Proteomes" id="UP001149822"/>
    </source>
</evidence>
<proteinExistence type="predicted"/>
<dbReference type="RefSeq" id="WP_268943668.1">
    <property type="nucleotide sequence ID" value="NZ_JAPTYD010000042.1"/>
</dbReference>
<accession>A0ABT4JAT2</accession>
<feature type="non-terminal residue" evidence="1">
    <location>
        <position position="1"/>
    </location>
</feature>
<sequence>GARFLKYPPLGVIGVTPTMFSAMSRPRHPPPPPPRSLLRIPVTNLADQDSHIMAALDMALVGF</sequence>
<reference evidence="1" key="1">
    <citation type="submission" date="2022-12" db="EMBL/GenBank/DDBJ databases">
        <title>Paracoccus sp. EF6 isolated from a lake water.</title>
        <authorList>
            <person name="Liu H."/>
        </authorList>
    </citation>
    <scope>NUCLEOTIDE SEQUENCE</scope>
    <source>
        <strain evidence="1">EF6</strain>
    </source>
</reference>
<keyword evidence="2" id="KW-1185">Reference proteome</keyword>
<comment type="caution">
    <text evidence="1">The sequence shown here is derived from an EMBL/GenBank/DDBJ whole genome shotgun (WGS) entry which is preliminary data.</text>
</comment>
<protein>
    <submittedName>
        <fullName evidence="1">Uncharacterized protein</fullName>
    </submittedName>
</protein>
<name>A0ABT4JAT2_9RHOB</name>
<dbReference type="EMBL" id="JAPTYD010000042">
    <property type="protein sequence ID" value="MCZ0963581.1"/>
    <property type="molecule type" value="Genomic_DNA"/>
</dbReference>
<evidence type="ECO:0000313" key="1">
    <source>
        <dbReference type="EMBL" id="MCZ0963581.1"/>
    </source>
</evidence>
<gene>
    <name evidence="1" type="ORF">OU682_18415</name>
</gene>
<dbReference type="Proteomes" id="UP001149822">
    <property type="component" value="Unassembled WGS sequence"/>
</dbReference>